<dbReference type="GO" id="GO:0004519">
    <property type="term" value="F:endonuclease activity"/>
    <property type="evidence" value="ECO:0007669"/>
    <property type="project" value="UniProtKB-KW"/>
</dbReference>
<dbReference type="SUPFAM" id="SSF56300">
    <property type="entry name" value="Metallo-dependent phosphatases"/>
    <property type="match status" value="1"/>
</dbReference>
<evidence type="ECO:0000256" key="3">
    <source>
        <dbReference type="ARBA" id="ARBA00022839"/>
    </source>
</evidence>
<dbReference type="GO" id="GO:0008408">
    <property type="term" value="F:3'-5' exonuclease activity"/>
    <property type="evidence" value="ECO:0007669"/>
    <property type="project" value="InterPro"/>
</dbReference>
<dbReference type="InterPro" id="IPR041796">
    <property type="entry name" value="Mre11_N"/>
</dbReference>
<keyword evidence="2 4" id="KW-0378">Hydrolase</keyword>
<keyword evidence="7" id="KW-1185">Reference proteome</keyword>
<evidence type="ECO:0000313" key="6">
    <source>
        <dbReference type="EMBL" id="TDP86179.1"/>
    </source>
</evidence>
<organism evidence="6 7">
    <name type="scientific">Oharaeibacter diazotrophicus</name>
    <dbReference type="NCBI Taxonomy" id="1920512"/>
    <lineage>
        <taxon>Bacteria</taxon>
        <taxon>Pseudomonadati</taxon>
        <taxon>Pseudomonadota</taxon>
        <taxon>Alphaproteobacteria</taxon>
        <taxon>Hyphomicrobiales</taxon>
        <taxon>Pleomorphomonadaceae</taxon>
        <taxon>Oharaeibacter</taxon>
    </lineage>
</organism>
<dbReference type="InterPro" id="IPR004843">
    <property type="entry name" value="Calcineurin-like_PHP"/>
</dbReference>
<dbReference type="InterPro" id="IPR029052">
    <property type="entry name" value="Metallo-depent_PP-like"/>
</dbReference>
<dbReference type="Gene3D" id="3.60.21.10">
    <property type="match status" value="1"/>
</dbReference>
<dbReference type="NCBIfam" id="TIGR00619">
    <property type="entry name" value="sbcd"/>
    <property type="match status" value="1"/>
</dbReference>
<keyword evidence="4" id="KW-0233">DNA recombination</keyword>
<accession>A0A4R6RI59</accession>
<dbReference type="OrthoDB" id="9773856at2"/>
<evidence type="ECO:0000256" key="2">
    <source>
        <dbReference type="ARBA" id="ARBA00022801"/>
    </source>
</evidence>
<dbReference type="GO" id="GO:0006260">
    <property type="term" value="P:DNA replication"/>
    <property type="evidence" value="ECO:0007669"/>
    <property type="project" value="UniProtKB-KW"/>
</dbReference>
<evidence type="ECO:0000313" key="7">
    <source>
        <dbReference type="Proteomes" id="UP000294547"/>
    </source>
</evidence>
<dbReference type="GO" id="GO:0006310">
    <property type="term" value="P:DNA recombination"/>
    <property type="evidence" value="ECO:0007669"/>
    <property type="project" value="UniProtKB-KW"/>
</dbReference>
<protein>
    <recommendedName>
        <fullName evidence="4">Nuclease SbcCD subunit D</fullName>
    </recommendedName>
</protein>
<dbReference type="InterPro" id="IPR050535">
    <property type="entry name" value="DNA_Repair-Maintenance_Comp"/>
</dbReference>
<dbReference type="PANTHER" id="PTHR30337:SF0">
    <property type="entry name" value="NUCLEASE SBCCD SUBUNIT D"/>
    <property type="match status" value="1"/>
</dbReference>
<proteinExistence type="inferred from homology"/>
<dbReference type="Pfam" id="PF00149">
    <property type="entry name" value="Metallophos"/>
    <property type="match status" value="1"/>
</dbReference>
<evidence type="ECO:0000256" key="1">
    <source>
        <dbReference type="ARBA" id="ARBA00022722"/>
    </source>
</evidence>
<comment type="caution">
    <text evidence="6">The sequence shown here is derived from an EMBL/GenBank/DDBJ whole genome shotgun (WGS) entry which is preliminary data.</text>
</comment>
<gene>
    <name evidence="4" type="primary">sbcD</name>
    <name evidence="6" type="ORF">EDD54_0047</name>
</gene>
<evidence type="ECO:0000256" key="4">
    <source>
        <dbReference type="RuleBase" id="RU363069"/>
    </source>
</evidence>
<dbReference type="AlphaFoldDB" id="A0A4R6RI59"/>
<reference evidence="6 7" key="1">
    <citation type="submission" date="2019-03" db="EMBL/GenBank/DDBJ databases">
        <title>Genomic Encyclopedia of Type Strains, Phase IV (KMG-IV): sequencing the most valuable type-strain genomes for metagenomic binning, comparative biology and taxonomic classification.</title>
        <authorList>
            <person name="Goeker M."/>
        </authorList>
    </citation>
    <scope>NUCLEOTIDE SEQUENCE [LARGE SCALE GENOMIC DNA]</scope>
    <source>
        <strain evidence="6 7">DSM 102969</strain>
    </source>
</reference>
<comment type="subunit">
    <text evidence="4">Heterodimer of SbcC and SbcD.</text>
</comment>
<dbReference type="PANTHER" id="PTHR30337">
    <property type="entry name" value="COMPONENT OF ATP-DEPENDENT DSDNA EXONUCLEASE"/>
    <property type="match status" value="1"/>
</dbReference>
<dbReference type="Proteomes" id="UP000294547">
    <property type="component" value="Unassembled WGS sequence"/>
</dbReference>
<keyword evidence="1 4" id="KW-0540">Nuclease</keyword>
<dbReference type="CDD" id="cd00840">
    <property type="entry name" value="MPP_Mre11_N"/>
    <property type="match status" value="1"/>
</dbReference>
<comment type="function">
    <text evidence="4">SbcCD cleaves DNA hairpin structures. These structures can inhibit DNA replication and are intermediates in certain DNA recombination reactions. The complex acts as a 3'-&gt;5' double strand exonuclease that can open hairpins. It also has a 5' single-strand endonuclease activity.</text>
</comment>
<evidence type="ECO:0000259" key="5">
    <source>
        <dbReference type="Pfam" id="PF00149"/>
    </source>
</evidence>
<dbReference type="RefSeq" id="WP_126537683.1">
    <property type="nucleotide sequence ID" value="NZ_BSPM01000008.1"/>
</dbReference>
<dbReference type="InterPro" id="IPR004593">
    <property type="entry name" value="SbcD"/>
</dbReference>
<sequence length="410" mass="43678">MRFIHTADWHIGQTINGWTREAEHRAFLAGLPDLVAETGADALIVAGDVFDGINPSNDSLRLYYDALATLNARHPRLTTVIVAGNHDSAGRLQAPDVLLRRFGVHVVAGVHRIDGRLDLDRHLVPLPAADGGVGAHVLAIPFLRPGDLPGLAFDDGADGSPVVAATRRLYGEAVAAARERIGAAPLIATGHLHCLGALESEGAERRIVVGGEHAVPADIFPADVAYVALGHLHRAQGVGRDTVRYAGSPFPLSATELPYRHAVTVVDVDPDGAVRWVERPLARPVPCLRLPETGALKPADLAAAVAALGLDPALPREVQPLVHVVLAPDGPLAGVVVEAERLLEAHPLRCAGIRIERPAAATEGRAPETKALRLSDWRPEDLFARAFETRNGVPPGPEHREAFRRLLVAE</sequence>
<keyword evidence="4" id="KW-0235">DNA replication</keyword>
<dbReference type="EMBL" id="SNXY01000006">
    <property type="protein sequence ID" value="TDP86179.1"/>
    <property type="molecule type" value="Genomic_DNA"/>
</dbReference>
<feature type="domain" description="Calcineurin-like phosphoesterase" evidence="5">
    <location>
        <begin position="1"/>
        <end position="99"/>
    </location>
</feature>
<keyword evidence="4" id="KW-0255">Endonuclease</keyword>
<name>A0A4R6RI59_9HYPH</name>
<keyword evidence="3 4" id="KW-0269">Exonuclease</keyword>
<comment type="similarity">
    <text evidence="4">Belongs to the SbcD family.</text>
</comment>